<name>A0A4Q0CZC8_LIMMU</name>
<dbReference type="AlphaFoldDB" id="A0A4Q0CZC8"/>
<feature type="transmembrane region" description="Helical" evidence="1">
    <location>
        <begin position="44"/>
        <end position="67"/>
    </location>
</feature>
<sequence>MMMKNGSSTSEKALNVFLWFIVISMLVSLILTTKTALTAATAKAAGAAWFLDLEIVAGLLIVMLPKFLAIKLKVYLPPLLYGLFLMFIYGAIYLGTIYHFYSIPYWDKGLHLISGALLAGFALSAFGGLIPDEGIKHVPPFFISMYATAFAVFCGVLWEFYEFTCDSFGMNLQRYMKNGHLLLGRAALMDTMGDLFADFFGALIFAVIAYFKLRKDSRWIEKFFFHRNL</sequence>
<evidence type="ECO:0000313" key="3">
    <source>
        <dbReference type="EMBL" id="QOL69583.1"/>
    </source>
</evidence>
<reference evidence="2" key="2">
    <citation type="submission" date="2023-01" db="EMBL/GenBank/DDBJ databases">
        <title>Genome analysis of 13 Lactobacillus isolated from gut of wild boar.</title>
        <authorList>
            <person name="Papp P."/>
            <person name="Libisch B."/>
            <person name="Nagy T."/>
            <person name="Olasz F."/>
        </authorList>
    </citation>
    <scope>NUCLEOTIDE SEQUENCE</scope>
    <source>
        <strain evidence="2">F108</strain>
    </source>
</reference>
<dbReference type="EMBL" id="CP062966">
    <property type="protein sequence ID" value="QOL69583.1"/>
    <property type="molecule type" value="Genomic_DNA"/>
</dbReference>
<dbReference type="RefSeq" id="WP_080967895.1">
    <property type="nucleotide sequence ID" value="NZ_CABMGR010000007.1"/>
</dbReference>
<protein>
    <submittedName>
        <fullName evidence="3">Uncharacterized protein</fullName>
    </submittedName>
</protein>
<reference evidence="3 4" key="1">
    <citation type="submission" date="2020-10" db="EMBL/GenBank/DDBJ databases">
        <title>Genome sequencing of Lactobacillus mucosae KCTC 21011.</title>
        <authorList>
            <person name="Kim J."/>
        </authorList>
    </citation>
    <scope>NUCLEOTIDE SEQUENCE [LARGE SCALE GENOMIC DNA]</scope>
    <source>
        <strain evidence="3 4">LM011</strain>
    </source>
</reference>
<dbReference type="Proteomes" id="UP001218021">
    <property type="component" value="Unassembled WGS sequence"/>
</dbReference>
<keyword evidence="1" id="KW-1133">Transmembrane helix</keyword>
<proteinExistence type="predicted"/>
<feature type="transmembrane region" description="Helical" evidence="1">
    <location>
        <begin position="109"/>
        <end position="129"/>
    </location>
</feature>
<dbReference type="Pfam" id="PF09997">
    <property type="entry name" value="DUF2238"/>
    <property type="match status" value="1"/>
</dbReference>
<evidence type="ECO:0000256" key="1">
    <source>
        <dbReference type="SAM" id="Phobius"/>
    </source>
</evidence>
<feature type="transmembrane region" description="Helical" evidence="1">
    <location>
        <begin position="12"/>
        <end position="32"/>
    </location>
</feature>
<dbReference type="InterPro" id="IPR014509">
    <property type="entry name" value="YjdF-like"/>
</dbReference>
<feature type="transmembrane region" description="Helical" evidence="1">
    <location>
        <begin position="79"/>
        <end position="103"/>
    </location>
</feature>
<evidence type="ECO:0000313" key="4">
    <source>
        <dbReference type="Proteomes" id="UP000593929"/>
    </source>
</evidence>
<feature type="transmembrane region" description="Helical" evidence="1">
    <location>
        <begin position="195"/>
        <end position="213"/>
    </location>
</feature>
<evidence type="ECO:0000313" key="2">
    <source>
        <dbReference type="EMBL" id="MDC2828360.1"/>
    </source>
</evidence>
<keyword evidence="1" id="KW-0812">Transmembrane</keyword>
<feature type="transmembrane region" description="Helical" evidence="1">
    <location>
        <begin position="141"/>
        <end position="161"/>
    </location>
</feature>
<accession>A0A4Q0CZC8</accession>
<organism evidence="3 4">
    <name type="scientific">Limosilactobacillus mucosae</name>
    <name type="common">Lactobacillus mucosae</name>
    <dbReference type="NCBI Taxonomy" id="97478"/>
    <lineage>
        <taxon>Bacteria</taxon>
        <taxon>Bacillati</taxon>
        <taxon>Bacillota</taxon>
        <taxon>Bacilli</taxon>
        <taxon>Lactobacillales</taxon>
        <taxon>Lactobacillaceae</taxon>
        <taxon>Limosilactobacillus</taxon>
    </lineage>
</organism>
<keyword evidence="1" id="KW-0472">Membrane</keyword>
<dbReference type="EMBL" id="JAQOND010000031">
    <property type="protein sequence ID" value="MDC2828360.1"/>
    <property type="molecule type" value="Genomic_DNA"/>
</dbReference>
<gene>
    <name evidence="3" type="ORF">LM011_09435</name>
    <name evidence="2" type="ORF">PO158_08720</name>
</gene>
<dbReference type="Proteomes" id="UP000593929">
    <property type="component" value="Chromosome"/>
</dbReference>